<dbReference type="RefSeq" id="WP_082058597.1">
    <property type="nucleotide sequence ID" value="NZ_JXYS01000046.1"/>
</dbReference>
<dbReference type="Proteomes" id="UP000032360">
    <property type="component" value="Unassembled WGS sequence"/>
</dbReference>
<gene>
    <name evidence="1" type="primary">relE</name>
    <name evidence="1" type="ORF">AXFE_17690</name>
</gene>
<dbReference type="InterPro" id="IPR035093">
    <property type="entry name" value="RelE/ParE_toxin_dom_sf"/>
</dbReference>
<evidence type="ECO:0000313" key="2">
    <source>
        <dbReference type="Proteomes" id="UP000032360"/>
    </source>
</evidence>
<sequence>MSSRDDRYSLQIARSASVALAETLPEKVALAACEFITGALLDNPYRVGKPLKEPLLHIFTARRSSYRIPYLIDEESRNVTVTAVVHECDAYRTRR</sequence>
<dbReference type="OrthoDB" id="5326046at2"/>
<keyword evidence="2" id="KW-1185">Reference proteome</keyword>
<comment type="caution">
    <text evidence="1">The sequence shown here is derived from an EMBL/GenBank/DDBJ whole genome shotgun (WGS) entry which is preliminary data.</text>
</comment>
<reference evidence="1 2" key="1">
    <citation type="submission" date="2015-01" db="EMBL/GenBank/DDBJ databases">
        <title>Draft genome of the acidophilic iron oxidizer Acidithrix ferrooxidans strain Py-F3.</title>
        <authorList>
            <person name="Poehlein A."/>
            <person name="Eisen S."/>
            <person name="Schloemann M."/>
            <person name="Johnson B.D."/>
            <person name="Daniel R."/>
            <person name="Muehling M."/>
        </authorList>
    </citation>
    <scope>NUCLEOTIDE SEQUENCE [LARGE SCALE GENOMIC DNA]</scope>
    <source>
        <strain evidence="1 2">Py-F3</strain>
    </source>
</reference>
<proteinExistence type="predicted"/>
<organism evidence="1 2">
    <name type="scientific">Acidithrix ferrooxidans</name>
    <dbReference type="NCBI Taxonomy" id="1280514"/>
    <lineage>
        <taxon>Bacteria</taxon>
        <taxon>Bacillati</taxon>
        <taxon>Actinomycetota</taxon>
        <taxon>Acidimicrobiia</taxon>
        <taxon>Acidimicrobiales</taxon>
        <taxon>Acidimicrobiaceae</taxon>
        <taxon>Acidithrix</taxon>
    </lineage>
</organism>
<dbReference type="STRING" id="1280514.AXFE_17690"/>
<dbReference type="EMBL" id="JXYS01000046">
    <property type="protein sequence ID" value="KJF17375.1"/>
    <property type="molecule type" value="Genomic_DNA"/>
</dbReference>
<evidence type="ECO:0000313" key="1">
    <source>
        <dbReference type="EMBL" id="KJF17375.1"/>
    </source>
</evidence>
<accession>A0A0D8HHC0</accession>
<dbReference type="GO" id="GO:0016787">
    <property type="term" value="F:hydrolase activity"/>
    <property type="evidence" value="ECO:0007669"/>
    <property type="project" value="UniProtKB-KW"/>
</dbReference>
<protein>
    <submittedName>
        <fullName evidence="1">Toxin RelE</fullName>
        <ecNumber evidence="1">3.1.-.-</ecNumber>
    </submittedName>
</protein>
<dbReference type="Gene3D" id="3.30.2310.20">
    <property type="entry name" value="RelE-like"/>
    <property type="match status" value="1"/>
</dbReference>
<dbReference type="AlphaFoldDB" id="A0A0D8HHC0"/>
<dbReference type="EC" id="3.1.-.-" evidence="1"/>
<name>A0A0D8HHC0_9ACTN</name>
<dbReference type="SUPFAM" id="SSF143011">
    <property type="entry name" value="RelE-like"/>
    <property type="match status" value="1"/>
</dbReference>
<keyword evidence="1" id="KW-0378">Hydrolase</keyword>